<dbReference type="PANTHER" id="PTHR38436">
    <property type="entry name" value="POLYKETIDE CYCLASE SNOAL-LIKE DOMAIN"/>
    <property type="match status" value="1"/>
</dbReference>
<proteinExistence type="predicted"/>
<reference evidence="1 2" key="1">
    <citation type="submission" date="2023-07" db="EMBL/GenBank/DDBJ databases">
        <title>Sorghum-associated microbial communities from plants grown in Nebraska, USA.</title>
        <authorList>
            <person name="Schachtman D."/>
        </authorList>
    </citation>
    <scope>NUCLEOTIDE SEQUENCE [LARGE SCALE GENOMIC DNA]</scope>
    <source>
        <strain evidence="1 2">DS1307</strain>
    </source>
</reference>
<dbReference type="SUPFAM" id="SSF54427">
    <property type="entry name" value="NTF2-like"/>
    <property type="match status" value="1"/>
</dbReference>
<evidence type="ECO:0000313" key="1">
    <source>
        <dbReference type="EMBL" id="MDP9836016.1"/>
    </source>
</evidence>
<sequence length="130" mass="14798">MMTPPELAEIYRGYIDCLNRQDWGGLGRFVGESAHHNGRLLGLSGYRDMLVNDFEQIPDLRFNIDRLVCEPPHVASRLAFDCSPKGRFLGLDVNGRRIRFAENVFYRFENGLIVDVRSVLDKVAIEAQLG</sequence>
<keyword evidence="2" id="KW-1185">Reference proteome</keyword>
<name>A0ABT9PPA8_9HYPH</name>
<dbReference type="PANTHER" id="PTHR38436:SF1">
    <property type="entry name" value="ESTER CYCLASE"/>
    <property type="match status" value="1"/>
</dbReference>
<gene>
    <name evidence="1" type="ORF">J2T09_000758</name>
</gene>
<dbReference type="Pfam" id="PF07366">
    <property type="entry name" value="SnoaL"/>
    <property type="match status" value="1"/>
</dbReference>
<dbReference type="EMBL" id="JAUSRF010000002">
    <property type="protein sequence ID" value="MDP9836016.1"/>
    <property type="molecule type" value="Genomic_DNA"/>
</dbReference>
<dbReference type="Proteomes" id="UP001241472">
    <property type="component" value="Unassembled WGS sequence"/>
</dbReference>
<organism evidence="1 2">
    <name type="scientific">Neorhizobium huautlense</name>
    <dbReference type="NCBI Taxonomy" id="67774"/>
    <lineage>
        <taxon>Bacteria</taxon>
        <taxon>Pseudomonadati</taxon>
        <taxon>Pseudomonadota</taxon>
        <taxon>Alphaproteobacteria</taxon>
        <taxon>Hyphomicrobiales</taxon>
        <taxon>Rhizobiaceae</taxon>
        <taxon>Rhizobium/Agrobacterium group</taxon>
        <taxon>Neorhizobium</taxon>
    </lineage>
</organism>
<evidence type="ECO:0000313" key="2">
    <source>
        <dbReference type="Proteomes" id="UP001241472"/>
    </source>
</evidence>
<dbReference type="Gene3D" id="3.10.450.50">
    <property type="match status" value="1"/>
</dbReference>
<dbReference type="InterPro" id="IPR032710">
    <property type="entry name" value="NTF2-like_dom_sf"/>
</dbReference>
<accession>A0ABT9PPA8</accession>
<comment type="caution">
    <text evidence="1">The sequence shown here is derived from an EMBL/GenBank/DDBJ whole genome shotgun (WGS) entry which is preliminary data.</text>
</comment>
<dbReference type="InterPro" id="IPR009959">
    <property type="entry name" value="Cyclase_SnoaL-like"/>
</dbReference>
<protein>
    <submittedName>
        <fullName evidence="1">Ester cyclase</fullName>
    </submittedName>
</protein>